<comment type="caution">
    <text evidence="1">The sequence shown here is derived from an EMBL/GenBank/DDBJ whole genome shotgun (WGS) entry which is preliminary data.</text>
</comment>
<proteinExistence type="predicted"/>
<protein>
    <recommendedName>
        <fullName evidence="3">Transposase</fullName>
    </recommendedName>
</protein>
<reference evidence="1 2" key="1">
    <citation type="submission" date="2023-07" db="EMBL/GenBank/DDBJ databases">
        <title>Comparative genomics of wheat-associated soil bacteria to identify genetic determinants of phenazine resistance.</title>
        <authorList>
            <person name="Mouncey N."/>
        </authorList>
    </citation>
    <scope>NUCLEOTIDE SEQUENCE [LARGE SCALE GENOMIC DNA]</scope>
    <source>
        <strain evidence="1 2">V2I4</strain>
    </source>
</reference>
<dbReference type="EMBL" id="JAUSZI010000002">
    <property type="protein sequence ID" value="MDQ1029466.1"/>
    <property type="molecule type" value="Genomic_DNA"/>
</dbReference>
<organism evidence="1 2">
    <name type="scientific">Streptomyces umbrinus</name>
    <dbReference type="NCBI Taxonomy" id="67370"/>
    <lineage>
        <taxon>Bacteria</taxon>
        <taxon>Bacillati</taxon>
        <taxon>Actinomycetota</taxon>
        <taxon>Actinomycetes</taxon>
        <taxon>Kitasatosporales</taxon>
        <taxon>Streptomycetaceae</taxon>
        <taxon>Streptomyces</taxon>
        <taxon>Streptomyces phaeochromogenes group</taxon>
    </lineage>
</organism>
<dbReference type="Proteomes" id="UP001230328">
    <property type="component" value="Unassembled WGS sequence"/>
</dbReference>
<gene>
    <name evidence="1" type="ORF">QF035_007048</name>
</gene>
<evidence type="ECO:0000313" key="2">
    <source>
        <dbReference type="Proteomes" id="UP001230328"/>
    </source>
</evidence>
<accession>A0ABU0T0X8</accession>
<evidence type="ECO:0000313" key="1">
    <source>
        <dbReference type="EMBL" id="MDQ1029466.1"/>
    </source>
</evidence>
<name>A0ABU0T0X8_9ACTN</name>
<evidence type="ECO:0008006" key="3">
    <source>
        <dbReference type="Google" id="ProtNLM"/>
    </source>
</evidence>
<keyword evidence="2" id="KW-1185">Reference proteome</keyword>
<sequence length="39" mass="4710">MRTRRLVRDYERRSTSAGAMIYWSMTLLMPRTRTCAQRS</sequence>